<dbReference type="EMBL" id="FQYQ01000011">
    <property type="protein sequence ID" value="SHJ13766.1"/>
    <property type="molecule type" value="Genomic_DNA"/>
</dbReference>
<gene>
    <name evidence="2" type="ORF">SAMN02745725_01832</name>
</gene>
<keyword evidence="2" id="KW-0808">Transferase</keyword>
<organism evidence="2 3">
    <name type="scientific">Pseudobutyrivibrio xylanivorans DSM 14809</name>
    <dbReference type="NCBI Taxonomy" id="1123012"/>
    <lineage>
        <taxon>Bacteria</taxon>
        <taxon>Bacillati</taxon>
        <taxon>Bacillota</taxon>
        <taxon>Clostridia</taxon>
        <taxon>Lachnospirales</taxon>
        <taxon>Lachnospiraceae</taxon>
        <taxon>Pseudobutyrivibrio</taxon>
    </lineage>
</organism>
<dbReference type="Proteomes" id="UP000184185">
    <property type="component" value="Unassembled WGS sequence"/>
</dbReference>
<sequence>MIEKLYSDVQNLKKKNSKAWPYVYKVNKLLVNIFFPIIQSFNHSIGVDDKNNIIVSLTTYPARINTVGVTIESLLNQSYKPKKVLLYLSKEQFPEELNELPKKLVKLQKRGLEIVFVEDDLKPHKKYYYALQEYPNDLIITADDDIFYPEGHIERLVSTSKMFPNAVICNRSHRITMTNDLHGFEPYNSWKEILTDAPDELTVPIGCNGVLYKREFFDEELFDIEKIKKNSLYTDDLWLKVMELNNGIKAYNCVEEPLVYFDNIFNKNTGLWHTNASEQNNRNDEVWNELVKEYRLFEKLSNK</sequence>
<dbReference type="GO" id="GO:0016740">
    <property type="term" value="F:transferase activity"/>
    <property type="evidence" value="ECO:0007669"/>
    <property type="project" value="UniProtKB-KW"/>
</dbReference>
<keyword evidence="3" id="KW-1185">Reference proteome</keyword>
<dbReference type="CDD" id="cd00761">
    <property type="entry name" value="Glyco_tranf_GTA_type"/>
    <property type="match status" value="1"/>
</dbReference>
<reference evidence="2 3" key="1">
    <citation type="submission" date="2016-11" db="EMBL/GenBank/DDBJ databases">
        <authorList>
            <person name="Jaros S."/>
            <person name="Januszkiewicz K."/>
            <person name="Wedrychowicz H."/>
        </authorList>
    </citation>
    <scope>NUCLEOTIDE SEQUENCE [LARGE SCALE GENOMIC DNA]</scope>
    <source>
        <strain evidence="2 3">DSM 14809</strain>
    </source>
</reference>
<dbReference type="AlphaFoldDB" id="A0A1M6GUW1"/>
<dbReference type="OrthoDB" id="5465469at2"/>
<proteinExistence type="predicted"/>
<feature type="domain" description="Glycosyltransferase 2-like" evidence="1">
    <location>
        <begin position="64"/>
        <end position="218"/>
    </location>
</feature>
<dbReference type="InterPro" id="IPR029044">
    <property type="entry name" value="Nucleotide-diphossugar_trans"/>
</dbReference>
<protein>
    <submittedName>
        <fullName evidence="2">Glycosyl transferase family 2</fullName>
    </submittedName>
</protein>
<evidence type="ECO:0000313" key="2">
    <source>
        <dbReference type="EMBL" id="SHJ13766.1"/>
    </source>
</evidence>
<evidence type="ECO:0000259" key="1">
    <source>
        <dbReference type="Pfam" id="PF00535"/>
    </source>
</evidence>
<dbReference type="RefSeq" id="WP_072916542.1">
    <property type="nucleotide sequence ID" value="NZ_FQYQ01000011.1"/>
</dbReference>
<dbReference type="InterPro" id="IPR001173">
    <property type="entry name" value="Glyco_trans_2-like"/>
</dbReference>
<evidence type="ECO:0000313" key="3">
    <source>
        <dbReference type="Proteomes" id="UP000184185"/>
    </source>
</evidence>
<name>A0A1M6GUW1_PSEXY</name>
<dbReference type="Pfam" id="PF00535">
    <property type="entry name" value="Glycos_transf_2"/>
    <property type="match status" value="1"/>
</dbReference>
<accession>A0A1M6GUW1</accession>
<dbReference type="Gene3D" id="3.90.550.10">
    <property type="entry name" value="Spore Coat Polysaccharide Biosynthesis Protein SpsA, Chain A"/>
    <property type="match status" value="1"/>
</dbReference>
<dbReference type="SUPFAM" id="SSF53448">
    <property type="entry name" value="Nucleotide-diphospho-sugar transferases"/>
    <property type="match status" value="1"/>
</dbReference>